<dbReference type="Proteomes" id="UP000664466">
    <property type="component" value="Unassembled WGS sequence"/>
</dbReference>
<accession>A0A8B0STP9</accession>
<evidence type="ECO:0000313" key="2">
    <source>
        <dbReference type="EMBL" id="QTX13057.1"/>
    </source>
</evidence>
<keyword evidence="2" id="KW-0614">Plasmid</keyword>
<keyword evidence="3" id="KW-1185">Reference proteome</keyword>
<name>A0A8B0STP9_9GAMM</name>
<evidence type="ECO:0000313" key="1">
    <source>
        <dbReference type="EMBL" id="MBO0611372.1"/>
    </source>
</evidence>
<dbReference type="EMBL" id="JAFMPM010000004">
    <property type="protein sequence ID" value="MBO0611372.1"/>
    <property type="molecule type" value="Genomic_DNA"/>
</dbReference>
<reference evidence="2" key="2">
    <citation type="submission" date="2021-04" db="EMBL/GenBank/DDBJ databases">
        <title>Complete Genome and methylome analysis of Thiothrix fructosivorans ATCC 49748.</title>
        <authorList>
            <person name="Fomenkov A."/>
            <person name="Sun L."/>
            <person name="Vincze T."/>
            <person name="Grabovich M.Y."/>
            <person name="Roberts R.J."/>
        </authorList>
    </citation>
    <scope>NUCLEOTIDE SEQUENCE</scope>
    <source>
        <strain evidence="2">ATCC 49748</strain>
        <plasmid evidence="2">pTfr153</plasmid>
    </source>
</reference>
<geneLocation type="plasmid" evidence="2">
    <name>pTfr153</name>
</geneLocation>
<dbReference type="EMBL" id="CP072750">
    <property type="protein sequence ID" value="QTX13057.1"/>
    <property type="molecule type" value="Genomic_DNA"/>
</dbReference>
<sequence>MKTQLKVVETAGSLIERLLPKHIHAVTFWGLERKVAMFVLASSISLLC</sequence>
<dbReference type="RefSeq" id="WP_207249165.1">
    <property type="nucleotide sequence ID" value="NZ_CP072750.1"/>
</dbReference>
<dbReference type="AlphaFoldDB" id="A0A8B0STP9"/>
<organism evidence="2">
    <name type="scientific">Thiothrix fructosivorans</name>
    <dbReference type="NCBI Taxonomy" id="111770"/>
    <lineage>
        <taxon>Bacteria</taxon>
        <taxon>Pseudomonadati</taxon>
        <taxon>Pseudomonadota</taxon>
        <taxon>Gammaproteobacteria</taxon>
        <taxon>Thiotrichales</taxon>
        <taxon>Thiotrichaceae</taxon>
        <taxon>Thiothrix</taxon>
    </lineage>
</organism>
<protein>
    <submittedName>
        <fullName evidence="2">Uncharacterized protein</fullName>
    </submittedName>
</protein>
<gene>
    <name evidence="1" type="ORF">J1836_00260</name>
    <name evidence="2" type="ORF">J1836_020360</name>
</gene>
<evidence type="ECO:0000313" key="3">
    <source>
        <dbReference type="Proteomes" id="UP000664466"/>
    </source>
</evidence>
<proteinExistence type="predicted"/>
<reference evidence="1 3" key="1">
    <citation type="submission" date="2021-03" db="EMBL/GenBank/DDBJ databases">
        <title>Draft genome and methylome analysis of Thiotrix fructosivoruns ATCC 49748.</title>
        <authorList>
            <person name="Fomenkov A."/>
            <person name="Grabovich M.Y."/>
            <person name="Roberts R.J."/>
        </authorList>
    </citation>
    <scope>NUCLEOTIDE SEQUENCE [LARGE SCALE GENOMIC DNA]</scope>
    <source>
        <strain evidence="1 3">ATCC 49748</strain>
        <plasmid evidence="1">pTfr153</plasmid>
    </source>
</reference>